<feature type="domain" description="Formamidopyrimidine-DNA glycosylase catalytic" evidence="17">
    <location>
        <begin position="2"/>
        <end position="117"/>
    </location>
</feature>
<accession>A0A6J6A135</accession>
<dbReference type="EMBL" id="CAFBMT010000001">
    <property type="protein sequence ID" value="CAB4909877.1"/>
    <property type="molecule type" value="Genomic_DNA"/>
</dbReference>
<comment type="cofactor">
    <cofactor evidence="2">
        <name>Zn(2+)</name>
        <dbReference type="ChEBI" id="CHEBI:29105"/>
    </cofactor>
</comment>
<keyword evidence="11" id="KW-0234">DNA repair</keyword>
<name>A0A6J6A135_9ZZZZ</name>
<evidence type="ECO:0000313" key="20">
    <source>
        <dbReference type="EMBL" id="CAB4853512.1"/>
    </source>
</evidence>
<dbReference type="PROSITE" id="PS51068">
    <property type="entry name" value="FPG_CAT"/>
    <property type="match status" value="1"/>
</dbReference>
<keyword evidence="9" id="KW-0862">Zinc</keyword>
<evidence type="ECO:0000256" key="9">
    <source>
        <dbReference type="ARBA" id="ARBA00022833"/>
    </source>
</evidence>
<dbReference type="HAMAP" id="MF_00103">
    <property type="entry name" value="Fapy_DNA_glycosyl"/>
    <property type="match status" value="1"/>
</dbReference>
<dbReference type="InterPro" id="IPR035937">
    <property type="entry name" value="FPG_N"/>
</dbReference>
<dbReference type="GO" id="GO:0006284">
    <property type="term" value="P:base-excision repair"/>
    <property type="evidence" value="ECO:0007669"/>
    <property type="project" value="InterPro"/>
</dbReference>
<dbReference type="InterPro" id="IPR015886">
    <property type="entry name" value="H2TH_FPG"/>
</dbReference>
<evidence type="ECO:0000313" key="21">
    <source>
        <dbReference type="EMBL" id="CAB4909877.1"/>
    </source>
</evidence>
<evidence type="ECO:0000313" key="18">
    <source>
        <dbReference type="EMBL" id="CAB4362545.1"/>
    </source>
</evidence>
<keyword evidence="12" id="KW-0456">Lyase</keyword>
<dbReference type="GO" id="GO:0140078">
    <property type="term" value="F:class I DNA-(apurinic or apyrimidinic site) endonuclease activity"/>
    <property type="evidence" value="ECO:0007669"/>
    <property type="project" value="UniProtKB-EC"/>
</dbReference>
<proteinExistence type="inferred from homology"/>
<keyword evidence="6" id="KW-0227">DNA damage</keyword>
<dbReference type="CDD" id="cd08966">
    <property type="entry name" value="EcFpg-like_N"/>
    <property type="match status" value="1"/>
</dbReference>
<dbReference type="PROSITE" id="PS51066">
    <property type="entry name" value="ZF_FPG_2"/>
    <property type="match status" value="1"/>
</dbReference>
<dbReference type="PANTHER" id="PTHR22993">
    <property type="entry name" value="FORMAMIDOPYRIMIDINE-DNA GLYCOSYLASE"/>
    <property type="match status" value="1"/>
</dbReference>
<dbReference type="InterPro" id="IPR010979">
    <property type="entry name" value="Ribosomal_uS13-like_H2TH"/>
</dbReference>
<keyword evidence="7" id="KW-0863">Zinc-finger</keyword>
<dbReference type="InterPro" id="IPR012319">
    <property type="entry name" value="FPG_cat"/>
</dbReference>
<dbReference type="EMBL" id="CAFBIY010000271">
    <property type="protein sequence ID" value="CAB4853512.1"/>
    <property type="molecule type" value="Genomic_DNA"/>
</dbReference>
<evidence type="ECO:0000256" key="2">
    <source>
        <dbReference type="ARBA" id="ARBA00001947"/>
    </source>
</evidence>
<evidence type="ECO:0000256" key="4">
    <source>
        <dbReference type="ARBA" id="ARBA00011245"/>
    </source>
</evidence>
<dbReference type="InterPro" id="IPR010663">
    <property type="entry name" value="Znf_FPG/IleRS"/>
</dbReference>
<dbReference type="SUPFAM" id="SSF57716">
    <property type="entry name" value="Glucocorticoid receptor-like (DNA-binding domain)"/>
    <property type="match status" value="1"/>
</dbReference>
<dbReference type="Pfam" id="PF06827">
    <property type="entry name" value="zf-FPG_IleRS"/>
    <property type="match status" value="1"/>
</dbReference>
<gene>
    <name evidence="19" type="ORF">UFOPK2656_00326</name>
    <name evidence="20" type="ORF">UFOPK3267_03044</name>
    <name evidence="21" type="ORF">UFOPK3651_00094</name>
    <name evidence="18" type="ORF">UFOPK4189_00323</name>
</gene>
<dbReference type="PANTHER" id="PTHR22993:SF9">
    <property type="entry name" value="FORMAMIDOPYRIMIDINE-DNA GLYCOSYLASE"/>
    <property type="match status" value="1"/>
</dbReference>
<evidence type="ECO:0000256" key="5">
    <source>
        <dbReference type="ARBA" id="ARBA00022723"/>
    </source>
</evidence>
<dbReference type="InterPro" id="IPR000214">
    <property type="entry name" value="Znf_DNA_glyclase/AP_lyase"/>
</dbReference>
<keyword evidence="5" id="KW-0479">Metal-binding</keyword>
<dbReference type="GO" id="GO:0003684">
    <property type="term" value="F:damaged DNA binding"/>
    <property type="evidence" value="ECO:0007669"/>
    <property type="project" value="InterPro"/>
</dbReference>
<evidence type="ECO:0000259" key="16">
    <source>
        <dbReference type="PROSITE" id="PS51066"/>
    </source>
</evidence>
<evidence type="ECO:0000256" key="1">
    <source>
        <dbReference type="ARBA" id="ARBA00001668"/>
    </source>
</evidence>
<dbReference type="Pfam" id="PF06831">
    <property type="entry name" value="H2TH"/>
    <property type="match status" value="1"/>
</dbReference>
<dbReference type="InterPro" id="IPR020629">
    <property type="entry name" value="FPG_Glyclase"/>
</dbReference>
<dbReference type="FunFam" id="1.10.8.50:FF:000003">
    <property type="entry name" value="Formamidopyrimidine-DNA glycosylase"/>
    <property type="match status" value="1"/>
</dbReference>
<evidence type="ECO:0000256" key="14">
    <source>
        <dbReference type="ARBA" id="ARBA00023295"/>
    </source>
</evidence>
<evidence type="ECO:0000313" key="19">
    <source>
        <dbReference type="EMBL" id="CAB4705690.1"/>
    </source>
</evidence>
<dbReference type="GO" id="GO:0008270">
    <property type="term" value="F:zinc ion binding"/>
    <property type="evidence" value="ECO:0007669"/>
    <property type="project" value="UniProtKB-KW"/>
</dbReference>
<dbReference type="SUPFAM" id="SSF81624">
    <property type="entry name" value="N-terminal domain of MutM-like DNA repair proteins"/>
    <property type="match status" value="1"/>
</dbReference>
<sequence length="280" mass="30829">MPELPEVETVRRGLQAQVAGRRIERVEVGRERTVRRTSKQALIDGLTGATILSVERRGKYLLCPLDTGDELMMHLRMSGRLLVAAAGEERPPHTHVVMHLSGEPAQELWFIDPRTFGEVVVFDPTHVAQQMPELAKMGVDPIADGLSRAQLAALLRSRSRQVKALLLDQHVIAGIGNIYCDESLHLAGVRHDRPSDRVTPREVTKLHAAILQVLGDAIEAGGSTLADTQYVGVDGVAGWFQLSHRVYDRAGQRCISCGKADIRKVTFGGRGTHFCPRCQQ</sequence>
<keyword evidence="8" id="KW-0378">Hydrolase</keyword>
<evidence type="ECO:0000256" key="3">
    <source>
        <dbReference type="ARBA" id="ARBA00009409"/>
    </source>
</evidence>
<evidence type="ECO:0000256" key="13">
    <source>
        <dbReference type="ARBA" id="ARBA00023268"/>
    </source>
</evidence>
<comment type="catalytic activity">
    <reaction evidence="1">
        <text>Hydrolysis of DNA containing ring-opened 7-methylguanine residues, releasing 2,6-diamino-4-hydroxy-5-(N-methyl)formamidopyrimidine.</text>
        <dbReference type="EC" id="3.2.2.23"/>
    </reaction>
</comment>
<dbReference type="AlphaFoldDB" id="A0A6J6A135"/>
<dbReference type="EMBL" id="CAESGF010000002">
    <property type="protein sequence ID" value="CAB4362545.1"/>
    <property type="molecule type" value="Genomic_DNA"/>
</dbReference>
<dbReference type="Pfam" id="PF01149">
    <property type="entry name" value="Fapy_DNA_glyco"/>
    <property type="match status" value="1"/>
</dbReference>
<dbReference type="SMART" id="SM00898">
    <property type="entry name" value="Fapy_DNA_glyco"/>
    <property type="match status" value="1"/>
</dbReference>
<reference evidence="18" key="1">
    <citation type="submission" date="2020-05" db="EMBL/GenBank/DDBJ databases">
        <authorList>
            <person name="Chiriac C."/>
            <person name="Salcher M."/>
            <person name="Ghai R."/>
            <person name="Kavagutti S V."/>
        </authorList>
    </citation>
    <scope>NUCLEOTIDE SEQUENCE</scope>
</reference>
<dbReference type="Gene3D" id="1.10.8.50">
    <property type="match status" value="1"/>
</dbReference>
<dbReference type="GO" id="GO:0034039">
    <property type="term" value="F:8-oxo-7,8-dihydroguanine DNA N-glycosylase activity"/>
    <property type="evidence" value="ECO:0007669"/>
    <property type="project" value="TreeGrafter"/>
</dbReference>
<comment type="subunit">
    <text evidence="4">Monomer.</text>
</comment>
<evidence type="ECO:0000256" key="12">
    <source>
        <dbReference type="ARBA" id="ARBA00023239"/>
    </source>
</evidence>
<evidence type="ECO:0000259" key="17">
    <source>
        <dbReference type="PROSITE" id="PS51068"/>
    </source>
</evidence>
<dbReference type="NCBIfam" id="NF002211">
    <property type="entry name" value="PRK01103.1"/>
    <property type="match status" value="1"/>
</dbReference>
<evidence type="ECO:0000256" key="15">
    <source>
        <dbReference type="ARBA" id="ARBA00044632"/>
    </source>
</evidence>
<protein>
    <submittedName>
        <fullName evidence="18">Unannotated protein</fullName>
    </submittedName>
</protein>
<dbReference type="EMBL" id="CAEZYF010000002">
    <property type="protein sequence ID" value="CAB4705690.1"/>
    <property type="molecule type" value="Genomic_DNA"/>
</dbReference>
<evidence type="ECO:0000256" key="10">
    <source>
        <dbReference type="ARBA" id="ARBA00023125"/>
    </source>
</evidence>
<evidence type="ECO:0000256" key="11">
    <source>
        <dbReference type="ARBA" id="ARBA00023204"/>
    </source>
</evidence>
<dbReference type="Gene3D" id="3.20.190.10">
    <property type="entry name" value="MutM-like, N-terminal"/>
    <property type="match status" value="1"/>
</dbReference>
<keyword evidence="10" id="KW-0238">DNA-binding</keyword>
<keyword evidence="14" id="KW-0326">Glycosidase</keyword>
<comment type="similarity">
    <text evidence="3">Belongs to the FPG family.</text>
</comment>
<evidence type="ECO:0000256" key="6">
    <source>
        <dbReference type="ARBA" id="ARBA00022763"/>
    </source>
</evidence>
<dbReference type="SMART" id="SM01232">
    <property type="entry name" value="H2TH"/>
    <property type="match status" value="1"/>
</dbReference>
<organism evidence="18">
    <name type="scientific">freshwater metagenome</name>
    <dbReference type="NCBI Taxonomy" id="449393"/>
    <lineage>
        <taxon>unclassified sequences</taxon>
        <taxon>metagenomes</taxon>
        <taxon>ecological metagenomes</taxon>
    </lineage>
</organism>
<comment type="catalytic activity">
    <reaction evidence="15">
        <text>2'-deoxyribonucleotide-(2'-deoxyribose 5'-phosphate)-2'-deoxyribonucleotide-DNA = a 3'-end 2'-deoxyribonucleotide-(2,3-dehydro-2,3-deoxyribose 5'-phosphate)-DNA + a 5'-end 5'-phospho-2'-deoxyribonucleoside-DNA + H(+)</text>
        <dbReference type="Rhea" id="RHEA:66592"/>
        <dbReference type="Rhea" id="RHEA-COMP:13180"/>
        <dbReference type="Rhea" id="RHEA-COMP:16897"/>
        <dbReference type="Rhea" id="RHEA-COMP:17067"/>
        <dbReference type="ChEBI" id="CHEBI:15378"/>
        <dbReference type="ChEBI" id="CHEBI:136412"/>
        <dbReference type="ChEBI" id="CHEBI:157695"/>
        <dbReference type="ChEBI" id="CHEBI:167181"/>
        <dbReference type="EC" id="4.2.99.18"/>
    </reaction>
</comment>
<keyword evidence="13" id="KW-0511">Multifunctional enzyme</keyword>
<dbReference type="NCBIfam" id="TIGR00577">
    <property type="entry name" value="fpg"/>
    <property type="match status" value="1"/>
</dbReference>
<dbReference type="SUPFAM" id="SSF46946">
    <property type="entry name" value="S13-like H2TH domain"/>
    <property type="match status" value="1"/>
</dbReference>
<feature type="domain" description="FPG-type" evidence="16">
    <location>
        <begin position="245"/>
        <end position="280"/>
    </location>
</feature>
<evidence type="ECO:0000256" key="8">
    <source>
        <dbReference type="ARBA" id="ARBA00022801"/>
    </source>
</evidence>
<evidence type="ECO:0000256" key="7">
    <source>
        <dbReference type="ARBA" id="ARBA00022771"/>
    </source>
</evidence>